<evidence type="ECO:0000313" key="1">
    <source>
        <dbReference type="EMBL" id="GAC08958.1"/>
    </source>
</evidence>
<evidence type="ECO:0000313" key="2">
    <source>
        <dbReference type="Proteomes" id="UP000006320"/>
    </source>
</evidence>
<gene>
    <name evidence="1" type="ORF">GCHA_0996</name>
</gene>
<name>A0AAV3UVK9_9ALTE</name>
<dbReference type="AlphaFoldDB" id="A0AAV3UVK9"/>
<sequence length="48" mass="5541">MHCGKTYIRLSAFLPLQQARSALRVQNILSFSYDPNRMDNAWNISQQG</sequence>
<protein>
    <submittedName>
        <fullName evidence="1">Uncharacterized protein</fullName>
    </submittedName>
</protein>
<comment type="caution">
    <text evidence="1">The sequence shown here is derived from an EMBL/GenBank/DDBJ whole genome shotgun (WGS) entry which is preliminary data.</text>
</comment>
<accession>A0AAV3UVK9</accession>
<reference evidence="1 2" key="1">
    <citation type="journal article" date="2017" name="Antonie Van Leeuwenhoek">
        <title>Rhizobium rhizosphaerae sp. nov., a novel species isolated from rice rhizosphere.</title>
        <authorList>
            <person name="Zhao J.J."/>
            <person name="Zhang J."/>
            <person name="Zhang R.J."/>
            <person name="Zhang C.W."/>
            <person name="Yin H.Q."/>
            <person name="Zhang X.X."/>
        </authorList>
    </citation>
    <scope>NUCLEOTIDE SEQUENCE [LARGE SCALE GENOMIC DNA]</scope>
    <source>
        <strain evidence="1 2">S18K6</strain>
    </source>
</reference>
<proteinExistence type="predicted"/>
<organism evidence="1 2">
    <name type="scientific">Paraglaciecola chathamensis S18K6</name>
    <dbReference type="NCBI Taxonomy" id="1127672"/>
    <lineage>
        <taxon>Bacteria</taxon>
        <taxon>Pseudomonadati</taxon>
        <taxon>Pseudomonadota</taxon>
        <taxon>Gammaproteobacteria</taxon>
        <taxon>Alteromonadales</taxon>
        <taxon>Alteromonadaceae</taxon>
        <taxon>Paraglaciecola</taxon>
    </lineage>
</organism>
<dbReference type="EMBL" id="BAEM01000014">
    <property type="protein sequence ID" value="GAC08958.1"/>
    <property type="molecule type" value="Genomic_DNA"/>
</dbReference>
<dbReference type="Proteomes" id="UP000006320">
    <property type="component" value="Unassembled WGS sequence"/>
</dbReference>